<dbReference type="EMBL" id="CAKOAT010200710">
    <property type="protein sequence ID" value="CAH8354950.1"/>
    <property type="molecule type" value="Genomic_DNA"/>
</dbReference>
<reference evidence="1 2" key="1">
    <citation type="submission" date="2022-03" db="EMBL/GenBank/DDBJ databases">
        <authorList>
            <person name="Macdonald S."/>
            <person name="Ahmed S."/>
            <person name="Newling K."/>
        </authorList>
    </citation>
    <scope>NUCLEOTIDE SEQUENCE [LARGE SCALE GENOMIC DNA]</scope>
</reference>
<dbReference type="Proteomes" id="UP001642260">
    <property type="component" value="Unassembled WGS sequence"/>
</dbReference>
<comment type="caution">
    <text evidence="1">The sequence shown here is derived from an EMBL/GenBank/DDBJ whole genome shotgun (WGS) entry which is preliminary data.</text>
</comment>
<protein>
    <submittedName>
        <fullName evidence="1">Uncharacterized protein</fullName>
    </submittedName>
</protein>
<sequence>MAIQGSVNVNRQFMFRQRLSKWSVYKLSRFDVTRSNPNFQMLDAYFPIWFNNGTSLVKKSTFIRSVPIEHFRFLIWSEV</sequence>
<name>A0ABC8KFM1_ERUVS</name>
<evidence type="ECO:0000313" key="1">
    <source>
        <dbReference type="EMBL" id="CAH8354950.1"/>
    </source>
</evidence>
<proteinExistence type="predicted"/>
<evidence type="ECO:0000313" key="2">
    <source>
        <dbReference type="Proteomes" id="UP001642260"/>
    </source>
</evidence>
<gene>
    <name evidence="1" type="ORF">ERUC_LOCUS20705</name>
</gene>
<keyword evidence="2" id="KW-1185">Reference proteome</keyword>
<dbReference type="AlphaFoldDB" id="A0ABC8KFM1"/>
<accession>A0ABC8KFM1</accession>
<organism evidence="1 2">
    <name type="scientific">Eruca vesicaria subsp. sativa</name>
    <name type="common">Garden rocket</name>
    <name type="synonym">Eruca sativa</name>
    <dbReference type="NCBI Taxonomy" id="29727"/>
    <lineage>
        <taxon>Eukaryota</taxon>
        <taxon>Viridiplantae</taxon>
        <taxon>Streptophyta</taxon>
        <taxon>Embryophyta</taxon>
        <taxon>Tracheophyta</taxon>
        <taxon>Spermatophyta</taxon>
        <taxon>Magnoliopsida</taxon>
        <taxon>eudicotyledons</taxon>
        <taxon>Gunneridae</taxon>
        <taxon>Pentapetalae</taxon>
        <taxon>rosids</taxon>
        <taxon>malvids</taxon>
        <taxon>Brassicales</taxon>
        <taxon>Brassicaceae</taxon>
        <taxon>Brassiceae</taxon>
        <taxon>Eruca</taxon>
    </lineage>
</organism>